<organism evidence="5 6">
    <name type="scientific">Rhizopus delemar</name>
    <dbReference type="NCBI Taxonomy" id="936053"/>
    <lineage>
        <taxon>Eukaryota</taxon>
        <taxon>Fungi</taxon>
        <taxon>Fungi incertae sedis</taxon>
        <taxon>Mucoromycota</taxon>
        <taxon>Mucoromycotina</taxon>
        <taxon>Mucoromycetes</taxon>
        <taxon>Mucorales</taxon>
        <taxon>Mucorineae</taxon>
        <taxon>Rhizopodaceae</taxon>
        <taxon>Rhizopus</taxon>
    </lineage>
</organism>
<dbReference type="NCBIfam" id="TIGR01280">
    <property type="entry name" value="xseB"/>
    <property type="match status" value="1"/>
</dbReference>
<evidence type="ECO:0000256" key="3">
    <source>
        <dbReference type="ARBA" id="ARBA00022801"/>
    </source>
</evidence>
<evidence type="ECO:0000313" key="6">
    <source>
        <dbReference type="Proteomes" id="UP000740926"/>
    </source>
</evidence>
<dbReference type="AlphaFoldDB" id="A0A9P6XRB0"/>
<dbReference type="GO" id="GO:0009318">
    <property type="term" value="C:exodeoxyribonuclease VII complex"/>
    <property type="evidence" value="ECO:0007669"/>
    <property type="project" value="InterPro"/>
</dbReference>
<reference evidence="5 6" key="1">
    <citation type="journal article" date="2020" name="Microb. Genom.">
        <title>Genetic diversity of clinical and environmental Mucorales isolates obtained from an investigation of mucormycosis cases among solid organ transplant recipients.</title>
        <authorList>
            <person name="Nguyen M.H."/>
            <person name="Kaul D."/>
            <person name="Muto C."/>
            <person name="Cheng S.J."/>
            <person name="Richter R.A."/>
            <person name="Bruno V.M."/>
            <person name="Liu G."/>
            <person name="Beyhan S."/>
            <person name="Sundermann A.J."/>
            <person name="Mounaud S."/>
            <person name="Pasculle A.W."/>
            <person name="Nierman W.C."/>
            <person name="Driscoll E."/>
            <person name="Cumbie R."/>
            <person name="Clancy C.J."/>
            <person name="Dupont C.L."/>
        </authorList>
    </citation>
    <scope>NUCLEOTIDE SEQUENCE [LARGE SCALE GENOMIC DNA]</scope>
    <source>
        <strain evidence="5 6">GL24</strain>
    </source>
</reference>
<accession>A0A9P6XRB0</accession>
<dbReference type="Proteomes" id="UP000740926">
    <property type="component" value="Unassembled WGS sequence"/>
</dbReference>
<protein>
    <submittedName>
        <fullName evidence="5">Uncharacterized protein</fullName>
    </submittedName>
</protein>
<keyword evidence="2" id="KW-0540">Nuclease</keyword>
<evidence type="ECO:0000256" key="1">
    <source>
        <dbReference type="ARBA" id="ARBA00022490"/>
    </source>
</evidence>
<dbReference type="GO" id="GO:0008855">
    <property type="term" value="F:exodeoxyribonuclease VII activity"/>
    <property type="evidence" value="ECO:0007669"/>
    <property type="project" value="InterPro"/>
</dbReference>
<evidence type="ECO:0000256" key="2">
    <source>
        <dbReference type="ARBA" id="ARBA00022722"/>
    </source>
</evidence>
<keyword evidence="6" id="KW-1185">Reference proteome</keyword>
<dbReference type="Pfam" id="PF02609">
    <property type="entry name" value="Exonuc_VII_S"/>
    <property type="match status" value="1"/>
</dbReference>
<comment type="caution">
    <text evidence="5">The sequence shown here is derived from an EMBL/GenBank/DDBJ whole genome shotgun (WGS) entry which is preliminary data.</text>
</comment>
<dbReference type="SUPFAM" id="SSF116842">
    <property type="entry name" value="XseB-like"/>
    <property type="match status" value="1"/>
</dbReference>
<name>A0A9P6XRB0_9FUNG</name>
<dbReference type="Gene3D" id="1.10.287.1040">
    <property type="entry name" value="Exonuclease VII, small subunit"/>
    <property type="match status" value="1"/>
</dbReference>
<dbReference type="InterPro" id="IPR037004">
    <property type="entry name" value="Exonuc_VII_ssu_sf"/>
</dbReference>
<dbReference type="InterPro" id="IPR003761">
    <property type="entry name" value="Exonuc_VII_S"/>
</dbReference>
<dbReference type="EMBL" id="JAANIU010011530">
    <property type="protein sequence ID" value="KAG1530972.1"/>
    <property type="molecule type" value="Genomic_DNA"/>
</dbReference>
<keyword evidence="3" id="KW-0378">Hydrolase</keyword>
<gene>
    <name evidence="5" type="ORF">G6F50_016972</name>
</gene>
<evidence type="ECO:0000313" key="5">
    <source>
        <dbReference type="EMBL" id="KAG1530972.1"/>
    </source>
</evidence>
<evidence type="ECO:0000256" key="4">
    <source>
        <dbReference type="SAM" id="MobiDB-lite"/>
    </source>
</evidence>
<keyword evidence="1" id="KW-0963">Cytoplasm</keyword>
<dbReference type="GO" id="GO:0006308">
    <property type="term" value="P:DNA catabolic process"/>
    <property type="evidence" value="ECO:0007669"/>
    <property type="project" value="InterPro"/>
</dbReference>
<proteinExistence type="predicted"/>
<sequence>MGWTRALAAARWRPAAPAGRGGLRTHAAGLPATGTPRALATRAAAADLRWPAVAGRRRRGHRSTFAGLVAGPWGATAVAPGRLSPENASPVAQFEQSLESLEQLVEQMETGELSLEASLSAYERGGGL</sequence>
<feature type="region of interest" description="Disordered" evidence="4">
    <location>
        <begin position="14"/>
        <end position="34"/>
    </location>
</feature>